<protein>
    <submittedName>
        <fullName evidence="2">Uncharacterized protein</fullName>
    </submittedName>
</protein>
<evidence type="ECO:0000313" key="3">
    <source>
        <dbReference type="Proteomes" id="UP000001784"/>
    </source>
</evidence>
<dbReference type="InParanoid" id="A0LM26"/>
<gene>
    <name evidence="2" type="ordered locus">Sfum_2800</name>
</gene>
<sequence length="311" mass="33257" precursor="true">MIQKEEVSGRAFFASLRRAKCSRSMRSLAAGLVKGLCVGLTAVAFFPHQVAAADKAVQIFSPASPLSAHQTAAPGLASGASPDGDVSSHPKRANFGQEPKSRDAGKVADWVVDSGDNSGMPFLILDKVDAKVFVFDTDGTLRGAAPALLGRGKGDDAVPGVGDRKMSEIRPKDRTTPAGRFVALLGVNHNGTDVLWVDYDGAVALHRVVTHNPKERRLERLATSTPLDNRISYGCINVPAKFYDDVVKPLFTGTYGVVYILPETRSCSETFRAFYDVDVRRGTGATAKLDEATEAGLQQQDKKVGGKKARP</sequence>
<evidence type="ECO:0000256" key="1">
    <source>
        <dbReference type="SAM" id="MobiDB-lite"/>
    </source>
</evidence>
<proteinExistence type="predicted"/>
<evidence type="ECO:0000313" key="2">
    <source>
        <dbReference type="EMBL" id="ABK18478.1"/>
    </source>
</evidence>
<accession>A0LM26</accession>
<dbReference type="Proteomes" id="UP000001784">
    <property type="component" value="Chromosome"/>
</dbReference>
<reference evidence="2 3" key="1">
    <citation type="submission" date="2006-10" db="EMBL/GenBank/DDBJ databases">
        <title>Complete sequence of Syntrophobacter fumaroxidans MPOB.</title>
        <authorList>
            <consortium name="US DOE Joint Genome Institute"/>
            <person name="Copeland A."/>
            <person name="Lucas S."/>
            <person name="Lapidus A."/>
            <person name="Barry K."/>
            <person name="Detter J.C."/>
            <person name="Glavina del Rio T."/>
            <person name="Hammon N."/>
            <person name="Israni S."/>
            <person name="Pitluck S."/>
            <person name="Goltsman E.G."/>
            <person name="Martinez M."/>
            <person name="Schmutz J."/>
            <person name="Larimer F."/>
            <person name="Land M."/>
            <person name="Hauser L."/>
            <person name="Kyrpides N."/>
            <person name="Kim E."/>
            <person name="Boone D.R."/>
            <person name="Brockman F."/>
            <person name="Culley D."/>
            <person name="Ferry J."/>
            <person name="Gunsalus R."/>
            <person name="McInerney M.J."/>
            <person name="Morrison M."/>
            <person name="Plugge C."/>
            <person name="Rohlin L."/>
            <person name="Scholten J."/>
            <person name="Sieber J."/>
            <person name="Stams A.J.M."/>
            <person name="Worm P."/>
            <person name="Henstra A.M."/>
            <person name="Richardson P."/>
        </authorList>
    </citation>
    <scope>NUCLEOTIDE SEQUENCE [LARGE SCALE GENOMIC DNA]</scope>
    <source>
        <strain evidence="3">DSM 10017 / MPOB</strain>
    </source>
</reference>
<dbReference type="AlphaFoldDB" id="A0LM26"/>
<keyword evidence="3" id="KW-1185">Reference proteome</keyword>
<organism evidence="2 3">
    <name type="scientific">Syntrophobacter fumaroxidans (strain DSM 10017 / MPOB)</name>
    <dbReference type="NCBI Taxonomy" id="335543"/>
    <lineage>
        <taxon>Bacteria</taxon>
        <taxon>Pseudomonadati</taxon>
        <taxon>Thermodesulfobacteriota</taxon>
        <taxon>Syntrophobacteria</taxon>
        <taxon>Syntrophobacterales</taxon>
        <taxon>Syntrophobacteraceae</taxon>
        <taxon>Syntrophobacter</taxon>
    </lineage>
</organism>
<feature type="region of interest" description="Disordered" evidence="1">
    <location>
        <begin position="71"/>
        <end position="102"/>
    </location>
</feature>
<name>A0LM26_SYNFM</name>
<dbReference type="eggNOG" id="COG1376">
    <property type="taxonomic scope" value="Bacteria"/>
</dbReference>
<feature type="region of interest" description="Disordered" evidence="1">
    <location>
        <begin position="289"/>
        <end position="311"/>
    </location>
</feature>
<dbReference type="HOGENOM" id="CLU_077685_0_0_7"/>
<dbReference type="EMBL" id="CP000478">
    <property type="protein sequence ID" value="ABK18478.1"/>
    <property type="molecule type" value="Genomic_DNA"/>
</dbReference>
<dbReference type="KEGG" id="sfu:Sfum_2800"/>